<feature type="compositionally biased region" description="Low complexity" evidence="1">
    <location>
        <begin position="7"/>
        <end position="22"/>
    </location>
</feature>
<sequence>MASVRISSSPGAGAGGSASSLGDEANDELTAGLSAAEREQLMALLRRVAEPDEPCREA</sequence>
<accession>D9WTX4</accession>
<reference evidence="2 3" key="1">
    <citation type="submission" date="2009-02" db="EMBL/GenBank/DDBJ databases">
        <title>Annotation of Streptomyces hygroscopicus strain ATCC 53653.</title>
        <authorList>
            <consortium name="The Broad Institute Genome Sequencing Platform"/>
            <consortium name="Broad Institute Microbial Sequencing Center"/>
            <person name="Fischbach M."/>
            <person name="Godfrey P."/>
            <person name="Ward D."/>
            <person name="Young S."/>
            <person name="Zeng Q."/>
            <person name="Koehrsen M."/>
            <person name="Alvarado L."/>
            <person name="Berlin A.M."/>
            <person name="Bochicchio J."/>
            <person name="Borenstein D."/>
            <person name="Chapman S.B."/>
            <person name="Chen Z."/>
            <person name="Engels R."/>
            <person name="Freedman E."/>
            <person name="Gellesch M."/>
            <person name="Goldberg J."/>
            <person name="Griggs A."/>
            <person name="Gujja S."/>
            <person name="Heilman E.R."/>
            <person name="Heiman D.I."/>
            <person name="Hepburn T.A."/>
            <person name="Howarth C."/>
            <person name="Jen D."/>
            <person name="Larson L."/>
            <person name="Lewis B."/>
            <person name="Mehta T."/>
            <person name="Park D."/>
            <person name="Pearson M."/>
            <person name="Richards J."/>
            <person name="Roberts A."/>
            <person name="Saif S."/>
            <person name="Shea T.D."/>
            <person name="Shenoy N."/>
            <person name="Sisk P."/>
            <person name="Stolte C."/>
            <person name="Sykes S.N."/>
            <person name="Thomson T."/>
            <person name="Walk T."/>
            <person name="White J."/>
            <person name="Yandava C."/>
            <person name="Straight P."/>
            <person name="Clardy J."/>
            <person name="Hung D."/>
            <person name="Kolter R."/>
            <person name="Mekalanos J."/>
            <person name="Walker S."/>
            <person name="Walsh C.T."/>
            <person name="Wieland-Brown L.C."/>
            <person name="Haas B."/>
            <person name="Nusbaum C."/>
            <person name="Birren B."/>
        </authorList>
    </citation>
    <scope>NUCLEOTIDE SEQUENCE [LARGE SCALE GENOMIC DNA]</scope>
    <source>
        <strain evidence="2 3">ATCC 53653</strain>
    </source>
</reference>
<feature type="region of interest" description="Disordered" evidence="1">
    <location>
        <begin position="1"/>
        <end position="33"/>
    </location>
</feature>
<name>D9WTX4_9ACTN</name>
<organism evidence="2 3">
    <name type="scientific">Streptomyces himastatinicus ATCC 53653</name>
    <dbReference type="NCBI Taxonomy" id="457427"/>
    <lineage>
        <taxon>Bacteria</taxon>
        <taxon>Bacillati</taxon>
        <taxon>Actinomycetota</taxon>
        <taxon>Actinomycetes</taxon>
        <taxon>Kitasatosporales</taxon>
        <taxon>Streptomycetaceae</taxon>
        <taxon>Streptomyces</taxon>
        <taxon>Streptomyces violaceusniger group</taxon>
    </lineage>
</organism>
<keyword evidence="3" id="KW-1185">Reference proteome</keyword>
<evidence type="ECO:0000256" key="1">
    <source>
        <dbReference type="SAM" id="MobiDB-lite"/>
    </source>
</evidence>
<dbReference type="HOGENOM" id="CLU_2977324_0_0_11"/>
<dbReference type="RefSeq" id="WP_009714044.1">
    <property type="nucleotide sequence ID" value="NZ_GG657754.1"/>
</dbReference>
<proteinExistence type="predicted"/>
<dbReference type="AlphaFoldDB" id="D9WTX4"/>
<dbReference type="Proteomes" id="UP000003963">
    <property type="component" value="Unassembled WGS sequence"/>
</dbReference>
<evidence type="ECO:0000313" key="2">
    <source>
        <dbReference type="EMBL" id="EFL22223.1"/>
    </source>
</evidence>
<evidence type="ECO:0000313" key="3">
    <source>
        <dbReference type="Proteomes" id="UP000003963"/>
    </source>
</evidence>
<protein>
    <submittedName>
        <fullName evidence="2">Uncharacterized protein</fullName>
    </submittedName>
</protein>
<gene>
    <name evidence="2" type="ORF">SSOG_01934</name>
</gene>
<dbReference type="EMBL" id="GG657754">
    <property type="protein sequence ID" value="EFL22223.1"/>
    <property type="molecule type" value="Genomic_DNA"/>
</dbReference>